<organism evidence="1">
    <name type="scientific">Siphoviridae sp. ctGa111</name>
    <dbReference type="NCBI Taxonomy" id="2825413"/>
    <lineage>
        <taxon>Viruses</taxon>
        <taxon>Duplodnaviria</taxon>
        <taxon>Heunggongvirae</taxon>
        <taxon>Uroviricota</taxon>
        <taxon>Caudoviricetes</taxon>
    </lineage>
</organism>
<protein>
    <submittedName>
        <fullName evidence="1">Uncharacterized protein</fullName>
    </submittedName>
</protein>
<evidence type="ECO:0000313" key="1">
    <source>
        <dbReference type="EMBL" id="DAG04810.1"/>
    </source>
</evidence>
<accession>A0A8S5VDG4</accession>
<name>A0A8S5VDG4_9CAUD</name>
<reference evidence="1" key="1">
    <citation type="journal article" date="2021" name="Proc. Natl. Acad. Sci. U.S.A.">
        <title>A Catalog of Tens of Thousands of Viruses from Human Metagenomes Reveals Hidden Associations with Chronic Diseases.</title>
        <authorList>
            <person name="Tisza M.J."/>
            <person name="Buck C.B."/>
        </authorList>
    </citation>
    <scope>NUCLEOTIDE SEQUENCE</scope>
    <source>
        <strain evidence="1">CtGa111</strain>
    </source>
</reference>
<sequence>MGGRSPIYVYERKKVNAEPLIACLLYTRLSYPVNITIM</sequence>
<proteinExistence type="predicted"/>
<dbReference type="EMBL" id="BK016245">
    <property type="protein sequence ID" value="DAG04810.1"/>
    <property type="molecule type" value="Genomic_DNA"/>
</dbReference>